<dbReference type="PANTHER" id="PTHR40761">
    <property type="entry name" value="CONSERVED INTEGRAL MEMBRANE ALANINE VALINE AND LEUCINE RICH PROTEIN-RELATED"/>
    <property type="match status" value="1"/>
</dbReference>
<reference evidence="3 4" key="1">
    <citation type="submission" date="2019-07" db="EMBL/GenBank/DDBJ databases">
        <title>Tomitella cavernea sp. nov., an actinomycete isolated from soil.</title>
        <authorList>
            <person name="Cheng J."/>
        </authorList>
    </citation>
    <scope>NUCLEOTIDE SEQUENCE [LARGE SCALE GENOMIC DNA]</scope>
    <source>
        <strain evidence="3 4">HY188</strain>
    </source>
</reference>
<feature type="compositionally biased region" description="Basic and acidic residues" evidence="1">
    <location>
        <begin position="401"/>
        <end position="417"/>
    </location>
</feature>
<feature type="transmembrane region" description="Helical" evidence="2">
    <location>
        <begin position="146"/>
        <end position="166"/>
    </location>
</feature>
<feature type="transmembrane region" description="Helical" evidence="2">
    <location>
        <begin position="63"/>
        <end position="81"/>
    </location>
</feature>
<dbReference type="PANTHER" id="PTHR40761:SF1">
    <property type="entry name" value="CONSERVED INTEGRAL MEMBRANE ALANINE VALINE AND LEUCINE RICH PROTEIN-RELATED"/>
    <property type="match status" value="1"/>
</dbReference>
<feature type="transmembrane region" description="Helical" evidence="2">
    <location>
        <begin position="236"/>
        <end position="257"/>
    </location>
</feature>
<gene>
    <name evidence="3" type="ORF">FO059_16800</name>
</gene>
<dbReference type="InterPro" id="IPR037185">
    <property type="entry name" value="EmrE-like"/>
</dbReference>
<feature type="transmembrane region" description="Helical" evidence="2">
    <location>
        <begin position="6"/>
        <end position="26"/>
    </location>
</feature>
<keyword evidence="4" id="KW-1185">Reference proteome</keyword>
<feature type="transmembrane region" description="Helical" evidence="2">
    <location>
        <begin position="263"/>
        <end position="286"/>
    </location>
</feature>
<evidence type="ECO:0000313" key="4">
    <source>
        <dbReference type="Proteomes" id="UP000317344"/>
    </source>
</evidence>
<feature type="compositionally biased region" description="Low complexity" evidence="1">
    <location>
        <begin position="347"/>
        <end position="358"/>
    </location>
</feature>
<feature type="transmembrane region" description="Helical" evidence="2">
    <location>
        <begin position="117"/>
        <end position="134"/>
    </location>
</feature>
<evidence type="ECO:0000256" key="1">
    <source>
        <dbReference type="SAM" id="MobiDB-lite"/>
    </source>
</evidence>
<keyword evidence="2" id="KW-1133">Transmembrane helix</keyword>
<keyword evidence="2" id="KW-0472">Membrane</keyword>
<dbReference type="RefSeq" id="WP_143910086.1">
    <property type="nucleotide sequence ID" value="NZ_CP041765.1"/>
</dbReference>
<evidence type="ECO:0000313" key="3">
    <source>
        <dbReference type="EMBL" id="QDQ98681.1"/>
    </source>
</evidence>
<dbReference type="EMBL" id="CP041765">
    <property type="protein sequence ID" value="QDQ98681.1"/>
    <property type="molecule type" value="Genomic_DNA"/>
</dbReference>
<feature type="transmembrane region" description="Helical" evidence="2">
    <location>
        <begin position="87"/>
        <end position="108"/>
    </location>
</feature>
<dbReference type="Proteomes" id="UP000317344">
    <property type="component" value="Chromosome"/>
</dbReference>
<feature type="transmembrane region" description="Helical" evidence="2">
    <location>
        <begin position="173"/>
        <end position="191"/>
    </location>
</feature>
<dbReference type="AlphaFoldDB" id="A0A516X7M1"/>
<sequence length="417" mass="43532">MFLIGVFFASGAAVAYGVSTVLRALGARSAAIEERKTKTPGTVTEHDGPTLTSTVETFRSREFVLGTIFLLVGFAGGAIAARFLPLFLSQTIVSANLIVTALLGAVMLENKLHTRDWVAMMTVIASLLMLALSADHHAGGGEQRSFHWYLFLATAILSVIGCLAAYKLGSRGAILDGALAGVMFGIIAVGVRVLDGVSPFDPLRIITDPAAWTIALAGVVGFYVQTVALQVGHVNGVTAVLVVGETAAPGIIGVVFLNDDAKPGMAIVAFIGFIGAVVGAVLVALYSSTEADHLGELEPPSGGWSLRGRFTKRRRLAEFAQAITGEIPILRRFEAQRPPEPQPDPQPAVADPEPASADPEPPVGEAPDAQSAQPTDAQPEPDAAEGRSGDDPENGGPRSGGAHDADKPVEPRRSSHR</sequence>
<feature type="transmembrane region" description="Helical" evidence="2">
    <location>
        <begin position="211"/>
        <end position="229"/>
    </location>
</feature>
<name>A0A516X7M1_9ACTN</name>
<keyword evidence="2" id="KW-0812">Transmembrane</keyword>
<evidence type="ECO:0000256" key="2">
    <source>
        <dbReference type="SAM" id="Phobius"/>
    </source>
</evidence>
<organism evidence="3 4">
    <name type="scientific">Tomitella fengzijianii</name>
    <dbReference type="NCBI Taxonomy" id="2597660"/>
    <lineage>
        <taxon>Bacteria</taxon>
        <taxon>Bacillati</taxon>
        <taxon>Actinomycetota</taxon>
        <taxon>Actinomycetes</taxon>
        <taxon>Mycobacteriales</taxon>
        <taxon>Tomitella</taxon>
    </lineage>
</organism>
<dbReference type="KEGG" id="toy:FO059_16800"/>
<reference evidence="3 4" key="2">
    <citation type="submission" date="2019-07" db="EMBL/GenBank/DDBJ databases">
        <authorList>
            <person name="Huang Y."/>
        </authorList>
    </citation>
    <scope>NUCLEOTIDE SEQUENCE [LARGE SCALE GENOMIC DNA]</scope>
    <source>
        <strain evidence="3 4">HY188</strain>
    </source>
</reference>
<accession>A0A516X7M1</accession>
<protein>
    <submittedName>
        <fullName evidence="3">EamA/RhaT family transporter</fullName>
    </submittedName>
</protein>
<feature type="region of interest" description="Disordered" evidence="1">
    <location>
        <begin position="336"/>
        <end position="417"/>
    </location>
</feature>
<dbReference type="OrthoDB" id="3837845at2"/>
<dbReference type="SUPFAM" id="SSF103481">
    <property type="entry name" value="Multidrug resistance efflux transporter EmrE"/>
    <property type="match status" value="1"/>
</dbReference>
<proteinExistence type="predicted"/>